<reference evidence="3 4" key="1">
    <citation type="submission" date="2019-07" db="EMBL/GenBank/DDBJ databases">
        <title>Whole genome shotgun sequence of Pseudonocardia sulfidoxydans NBRC 16205.</title>
        <authorList>
            <person name="Hosoyama A."/>
            <person name="Uohara A."/>
            <person name="Ohji S."/>
            <person name="Ichikawa N."/>
        </authorList>
    </citation>
    <scope>NUCLEOTIDE SEQUENCE [LARGE SCALE GENOMIC DNA]</scope>
    <source>
        <strain evidence="3 4">NBRC 16205</strain>
    </source>
</reference>
<feature type="transmembrane region" description="Helical" evidence="2">
    <location>
        <begin position="416"/>
        <end position="435"/>
    </location>
</feature>
<keyword evidence="2" id="KW-0812">Transmembrane</keyword>
<evidence type="ECO:0008006" key="5">
    <source>
        <dbReference type="Google" id="ProtNLM"/>
    </source>
</evidence>
<dbReference type="Proteomes" id="UP000321685">
    <property type="component" value="Unassembled WGS sequence"/>
</dbReference>
<feature type="transmembrane region" description="Helical" evidence="2">
    <location>
        <begin position="50"/>
        <end position="75"/>
    </location>
</feature>
<feature type="transmembrane region" description="Helical" evidence="2">
    <location>
        <begin position="331"/>
        <end position="350"/>
    </location>
</feature>
<evidence type="ECO:0000313" key="4">
    <source>
        <dbReference type="Proteomes" id="UP000321685"/>
    </source>
</evidence>
<feature type="region of interest" description="Disordered" evidence="1">
    <location>
        <begin position="439"/>
        <end position="483"/>
    </location>
</feature>
<feature type="transmembrane region" description="Helical" evidence="2">
    <location>
        <begin position="286"/>
        <end position="311"/>
    </location>
</feature>
<dbReference type="RefSeq" id="WP_186816663.1">
    <property type="nucleotide sequence ID" value="NZ_BJVJ01000001.1"/>
</dbReference>
<evidence type="ECO:0000313" key="3">
    <source>
        <dbReference type="EMBL" id="GEL21170.1"/>
    </source>
</evidence>
<feature type="transmembrane region" description="Helical" evidence="2">
    <location>
        <begin position="258"/>
        <end position="274"/>
    </location>
</feature>
<name>A0A511D8P4_9PSEU</name>
<dbReference type="EMBL" id="BJVJ01000001">
    <property type="protein sequence ID" value="GEL21170.1"/>
    <property type="molecule type" value="Genomic_DNA"/>
</dbReference>
<evidence type="ECO:0000256" key="2">
    <source>
        <dbReference type="SAM" id="Phobius"/>
    </source>
</evidence>
<keyword evidence="2" id="KW-1133">Transmembrane helix</keyword>
<comment type="caution">
    <text evidence="3">The sequence shown here is derived from an EMBL/GenBank/DDBJ whole genome shotgun (WGS) entry which is preliminary data.</text>
</comment>
<dbReference type="AlphaFoldDB" id="A0A511D8P4"/>
<feature type="transmembrane region" description="Helical" evidence="2">
    <location>
        <begin position="393"/>
        <end position="410"/>
    </location>
</feature>
<sequence>MPVVDSPDSSSAAAALTIDERAELERLRTELATLRSTPPPPAPPRAPTRWASVASAVLLVLGLLLVPVSVLSVWAHNQLSDTERFVATTSPILADPAVRSTLADRVTAEIFAQVDVQGLANEAVDALAAQGVPAGVVDRLHGLTGPLADGTRTFVGDKVDELVASPAFVAAGERALAVTHQQIAAALAGNPSALTVAGGETVLDLYPFIEAAKQQLVASGFSLAARLPEIHPTVALFPASTLVRAQSLYTVLDVAATWLPWVTLVLLIAGVMLAKRRRRATLVVGLAVMATMLVLAAALLAVRGIVVGAAAPQSAAAAASTFDIVVRFVRAALRTLFVVGLVVALAAWVTRPSATAVRLRGTVGGGIARMRRGGFARTVGSGPVGPWVHDHRVALRTALVVLAALVVVLWDRPSGWTVLGVVLVLLVLLGVVELLDQPSPATTGSGDGRSGDGESGNDGDPPRVLAATVAADATPPGPEEGPS</sequence>
<organism evidence="3 4">
    <name type="scientific">Pseudonocardia sulfidoxydans NBRC 16205</name>
    <dbReference type="NCBI Taxonomy" id="1223511"/>
    <lineage>
        <taxon>Bacteria</taxon>
        <taxon>Bacillati</taxon>
        <taxon>Actinomycetota</taxon>
        <taxon>Actinomycetes</taxon>
        <taxon>Pseudonocardiales</taxon>
        <taxon>Pseudonocardiaceae</taxon>
        <taxon>Pseudonocardia</taxon>
    </lineage>
</organism>
<keyword evidence="4" id="KW-1185">Reference proteome</keyword>
<feature type="compositionally biased region" description="Gly residues" evidence="1">
    <location>
        <begin position="445"/>
        <end position="456"/>
    </location>
</feature>
<evidence type="ECO:0000256" key="1">
    <source>
        <dbReference type="SAM" id="MobiDB-lite"/>
    </source>
</evidence>
<keyword evidence="2" id="KW-0472">Membrane</keyword>
<proteinExistence type="predicted"/>
<protein>
    <recommendedName>
        <fullName evidence="5">Integral membrane protein</fullName>
    </recommendedName>
</protein>
<gene>
    <name evidence="3" type="ORF">PSU4_01240</name>
</gene>
<accession>A0A511D8P4</accession>